<dbReference type="GO" id="GO:0141221">
    <property type="term" value="F:histone deacetylase activity, hydrolytic mechanism"/>
    <property type="evidence" value="ECO:0007669"/>
    <property type="project" value="UniProtKB-EC"/>
</dbReference>
<dbReference type="PANTHER" id="PTHR10625:SF5">
    <property type="entry name" value="HISTONE DEACETYLASE"/>
    <property type="match status" value="1"/>
</dbReference>
<evidence type="ECO:0000313" key="13">
    <source>
        <dbReference type="EMBL" id="CEQ43207.1"/>
    </source>
</evidence>
<protein>
    <recommendedName>
        <fullName evidence="3">histone deacetylase</fullName>
        <ecNumber evidence="3">3.5.1.98</ecNumber>
    </recommendedName>
</protein>
<dbReference type="InterPro" id="IPR000286">
    <property type="entry name" value="HDACs"/>
</dbReference>
<feature type="region of interest" description="Disordered" evidence="10">
    <location>
        <begin position="889"/>
        <end position="928"/>
    </location>
</feature>
<evidence type="ECO:0000256" key="2">
    <source>
        <dbReference type="ARBA" id="ARBA00007738"/>
    </source>
</evidence>
<feature type="compositionally biased region" description="Low complexity" evidence="10">
    <location>
        <begin position="915"/>
        <end position="928"/>
    </location>
</feature>
<feature type="region of interest" description="Disordered" evidence="10">
    <location>
        <begin position="846"/>
        <end position="871"/>
    </location>
</feature>
<feature type="domain" description="Arb2-like" evidence="12">
    <location>
        <begin position="571"/>
        <end position="767"/>
    </location>
</feature>
<evidence type="ECO:0000256" key="1">
    <source>
        <dbReference type="ARBA" id="ARBA00004123"/>
    </source>
</evidence>
<dbReference type="InterPro" id="IPR023801">
    <property type="entry name" value="His_deacetylse_dom"/>
</dbReference>
<feature type="compositionally biased region" description="Low complexity" evidence="10">
    <location>
        <begin position="24"/>
        <end position="40"/>
    </location>
</feature>
<evidence type="ECO:0000256" key="3">
    <source>
        <dbReference type="ARBA" id="ARBA00012111"/>
    </source>
</evidence>
<dbReference type="PANTHER" id="PTHR10625">
    <property type="entry name" value="HISTONE DEACETYLASE HDAC1-RELATED"/>
    <property type="match status" value="1"/>
</dbReference>
<dbReference type="Pfam" id="PF09757">
    <property type="entry name" value="Arb2-like"/>
    <property type="match status" value="1"/>
</dbReference>
<evidence type="ECO:0000256" key="6">
    <source>
        <dbReference type="ARBA" id="ARBA00022853"/>
    </source>
</evidence>
<evidence type="ECO:0000259" key="12">
    <source>
        <dbReference type="Pfam" id="PF09757"/>
    </source>
</evidence>
<organism evidence="13 14">
    <name type="scientific">Sporidiobolus salmonicolor</name>
    <name type="common">Yeast-like fungus</name>
    <name type="synonym">Sporobolomyces salmonicolor</name>
    <dbReference type="NCBI Taxonomy" id="5005"/>
    <lineage>
        <taxon>Eukaryota</taxon>
        <taxon>Fungi</taxon>
        <taxon>Dikarya</taxon>
        <taxon>Basidiomycota</taxon>
        <taxon>Pucciniomycotina</taxon>
        <taxon>Microbotryomycetes</taxon>
        <taxon>Sporidiobolales</taxon>
        <taxon>Sporidiobolaceae</taxon>
        <taxon>Sporobolomyces</taxon>
    </lineage>
</organism>
<dbReference type="InterPro" id="IPR019154">
    <property type="entry name" value="Arb2-like_domain"/>
</dbReference>
<dbReference type="GO" id="GO:0000118">
    <property type="term" value="C:histone deacetylase complex"/>
    <property type="evidence" value="ECO:0007669"/>
    <property type="project" value="TreeGrafter"/>
</dbReference>
<dbReference type="EC" id="3.5.1.98" evidence="3"/>
<dbReference type="EMBL" id="CENE01000062">
    <property type="protein sequence ID" value="CEQ43207.1"/>
    <property type="molecule type" value="Genomic_DNA"/>
</dbReference>
<feature type="region of interest" description="Disordered" evidence="10">
    <location>
        <begin position="1"/>
        <end position="75"/>
    </location>
</feature>
<dbReference type="AlphaFoldDB" id="A0A0D6ESX6"/>
<feature type="compositionally biased region" description="Basic residues" evidence="10">
    <location>
        <begin position="849"/>
        <end position="858"/>
    </location>
</feature>
<feature type="domain" description="Histone deacetylase" evidence="11">
    <location>
        <begin position="196"/>
        <end position="522"/>
    </location>
</feature>
<dbReference type="Gene3D" id="3.40.800.20">
    <property type="entry name" value="Histone deacetylase domain"/>
    <property type="match status" value="1"/>
</dbReference>
<keyword evidence="7" id="KW-0805">Transcription regulation</keyword>
<keyword evidence="4" id="KW-0678">Repressor</keyword>
<dbReference type="InterPro" id="IPR023696">
    <property type="entry name" value="Ureohydrolase_dom_sf"/>
</dbReference>
<evidence type="ECO:0000256" key="7">
    <source>
        <dbReference type="ARBA" id="ARBA00023015"/>
    </source>
</evidence>
<keyword evidence="9" id="KW-0539">Nucleus</keyword>
<dbReference type="GO" id="GO:0040029">
    <property type="term" value="P:epigenetic regulation of gene expression"/>
    <property type="evidence" value="ECO:0007669"/>
    <property type="project" value="TreeGrafter"/>
</dbReference>
<reference evidence="14" key="1">
    <citation type="submission" date="2015-02" db="EMBL/GenBank/DDBJ databases">
        <authorList>
            <person name="Gon?alves P."/>
        </authorList>
    </citation>
    <scope>NUCLEOTIDE SEQUENCE [LARGE SCALE GENOMIC DNA]</scope>
</reference>
<name>A0A0D6ESX6_SPOSA</name>
<evidence type="ECO:0000256" key="9">
    <source>
        <dbReference type="ARBA" id="ARBA00023242"/>
    </source>
</evidence>
<feature type="non-terminal residue" evidence="13">
    <location>
        <position position="1"/>
    </location>
</feature>
<dbReference type="PRINTS" id="PR01270">
    <property type="entry name" value="HDASUPER"/>
</dbReference>
<keyword evidence="14" id="KW-1185">Reference proteome</keyword>
<feature type="compositionally biased region" description="Polar residues" evidence="10">
    <location>
        <begin position="1"/>
        <end position="23"/>
    </location>
</feature>
<evidence type="ECO:0000256" key="10">
    <source>
        <dbReference type="SAM" id="MobiDB-lite"/>
    </source>
</evidence>
<evidence type="ECO:0000256" key="4">
    <source>
        <dbReference type="ARBA" id="ARBA00022491"/>
    </source>
</evidence>
<comment type="subcellular location">
    <subcellularLocation>
        <location evidence="1">Nucleus</location>
    </subcellularLocation>
</comment>
<dbReference type="InterPro" id="IPR037138">
    <property type="entry name" value="His_deacetylse_dom_sf"/>
</dbReference>
<feature type="compositionally biased region" description="Polar residues" evidence="10">
    <location>
        <begin position="43"/>
        <end position="60"/>
    </location>
</feature>
<dbReference type="OrthoDB" id="424012at2759"/>
<comment type="similarity">
    <text evidence="2">Belongs to the histone deacetylase family. HD type 2 subfamily.</text>
</comment>
<keyword evidence="5" id="KW-0378">Hydrolase</keyword>
<dbReference type="Pfam" id="PF00850">
    <property type="entry name" value="Hist_deacetyl"/>
    <property type="match status" value="1"/>
</dbReference>
<keyword evidence="6" id="KW-0156">Chromatin regulator</keyword>
<proteinExistence type="inferred from homology"/>
<keyword evidence="8" id="KW-0804">Transcription</keyword>
<evidence type="ECO:0000256" key="8">
    <source>
        <dbReference type="ARBA" id="ARBA00023163"/>
    </source>
</evidence>
<dbReference type="SUPFAM" id="SSF52768">
    <property type="entry name" value="Arginase/deacetylase"/>
    <property type="match status" value="1"/>
</dbReference>
<dbReference type="Proteomes" id="UP000243876">
    <property type="component" value="Unassembled WGS sequence"/>
</dbReference>
<evidence type="ECO:0000259" key="11">
    <source>
        <dbReference type="Pfam" id="PF00850"/>
    </source>
</evidence>
<sequence>MESFSQPIYTQALPNGESANPSIASTSQQPAAAGAASLPAVIDSQTQPDPASQSPKSFPTSVFAPFPEQSPTDPPLVGFASIPSRAAVLPNAVPYTRPTPYEIPPIQYGAGLSQNPPARRIVDESEASKMRPDELREAGVVRDEEIQKISIEELKKMGLGRVPSGFCYSARMTLHKPLEKSSKGDDPHPEQPAPTGLVNRMQRVAVREALREEVTLVHSEGHWDRVRATGCTSVSRAWWNLCRAPTLQRSLKLPPDLPNLSLAVQSVEYLETCTEFFDRLSLYVNPDSAFAARLSCGGVIEMCRAVAEGQIRNGFAIVRPPGHHAEPEEAMGFCFFNNVAVSAKWLQTVYGAGGQRDVNGKEIKMKKVMILDWDVHHGNGTQKAFEDDPNVLYVSLHRHSDGFYPGGTYGALDSVGSGAGRGFSVNIPFPDTGMTDADYIYAFQQIVMPIAYEFAPDIVLVSAGYDAAIGDELGKMKVSPGGYAHMTHLLSVLAGGKLVLALEGGYNVESVVKSSHACVEVLVGDEPPHLPSLGAASLSATNTVHEVMRMQSQFWKSMGAALSKAGKTVSLSEMLKAHRVYELYHEYQLFNIELSSPTLEEAFSNQLLLSEDVYDADTLLVFMHDLHPRLSTRISNGPSWSVFLLFLARSKAACDPERRFSLQLDTSREVLDWARDNEFGVVDVNFLAHLPTVKGQLPDPSRDRKLERELALYVWDNIVGYVVFSPGFTDPASDRQIRLSRLSTARNIILFGSGAGCSALVQIVQNRGGKLISSASQNHPLTARTNLARANSHSHAATVVQRVRACISVLGHEAPPELEASSGVRPWYKQNSFVLLPSTHPLHEDARRAGKHQKKYGNIHRAGADDESRPTHLLRASMPKIKDFIAAKLPPPPVVESSGGEDIVMTNGEAPSPTAASNGAVAAAAAAS</sequence>
<accession>A0A0D6ESX6</accession>
<gene>
    <name evidence="13" type="primary">SPOSA6832_05110</name>
</gene>
<evidence type="ECO:0000256" key="5">
    <source>
        <dbReference type="ARBA" id="ARBA00022801"/>
    </source>
</evidence>
<evidence type="ECO:0000313" key="14">
    <source>
        <dbReference type="Proteomes" id="UP000243876"/>
    </source>
</evidence>